<proteinExistence type="predicted"/>
<dbReference type="InterPro" id="IPR029058">
    <property type="entry name" value="AB_hydrolase_fold"/>
</dbReference>
<dbReference type="RefSeq" id="WP_145386483.1">
    <property type="nucleotide sequence ID" value="NZ_CP037423.1"/>
</dbReference>
<dbReference type="Proteomes" id="UP000319004">
    <property type="component" value="Chromosome"/>
</dbReference>
<dbReference type="KEGG" id="snep:Enr13x_26560"/>
<gene>
    <name evidence="3" type="ORF">Enr13x_26560</name>
</gene>
<keyword evidence="1 3" id="KW-0378">Hydrolase</keyword>
<evidence type="ECO:0000256" key="2">
    <source>
        <dbReference type="SAM" id="SignalP"/>
    </source>
</evidence>
<accession>A0A518HPN5</accession>
<dbReference type="InterPro" id="IPR002471">
    <property type="entry name" value="Pept_S9_AS"/>
</dbReference>
<keyword evidence="2" id="KW-0732">Signal</keyword>
<dbReference type="PROSITE" id="PS00708">
    <property type="entry name" value="PRO_ENDOPEP_SER"/>
    <property type="match status" value="1"/>
</dbReference>
<dbReference type="AlphaFoldDB" id="A0A518HPN5"/>
<protein>
    <submittedName>
        <fullName evidence="3">Alpha/beta hydrolase family protein</fullName>
    </submittedName>
</protein>
<organism evidence="3 4">
    <name type="scientific">Stieleria neptunia</name>
    <dbReference type="NCBI Taxonomy" id="2527979"/>
    <lineage>
        <taxon>Bacteria</taxon>
        <taxon>Pseudomonadati</taxon>
        <taxon>Planctomycetota</taxon>
        <taxon>Planctomycetia</taxon>
        <taxon>Pirellulales</taxon>
        <taxon>Pirellulaceae</taxon>
        <taxon>Stieleria</taxon>
    </lineage>
</organism>
<evidence type="ECO:0000256" key="1">
    <source>
        <dbReference type="ARBA" id="ARBA00022801"/>
    </source>
</evidence>
<evidence type="ECO:0000313" key="4">
    <source>
        <dbReference type="Proteomes" id="UP000319004"/>
    </source>
</evidence>
<dbReference type="GO" id="GO:0004252">
    <property type="term" value="F:serine-type endopeptidase activity"/>
    <property type="evidence" value="ECO:0007669"/>
    <property type="project" value="InterPro"/>
</dbReference>
<dbReference type="EMBL" id="CP037423">
    <property type="protein sequence ID" value="QDV42806.1"/>
    <property type="molecule type" value="Genomic_DNA"/>
</dbReference>
<dbReference type="GO" id="GO:0006508">
    <property type="term" value="P:proteolysis"/>
    <property type="evidence" value="ECO:0007669"/>
    <property type="project" value="InterPro"/>
</dbReference>
<reference evidence="3 4" key="1">
    <citation type="submission" date="2019-03" db="EMBL/GenBank/DDBJ databases">
        <title>Deep-cultivation of Planctomycetes and their phenomic and genomic characterization uncovers novel biology.</title>
        <authorList>
            <person name="Wiegand S."/>
            <person name="Jogler M."/>
            <person name="Boedeker C."/>
            <person name="Pinto D."/>
            <person name="Vollmers J."/>
            <person name="Rivas-Marin E."/>
            <person name="Kohn T."/>
            <person name="Peeters S.H."/>
            <person name="Heuer A."/>
            <person name="Rast P."/>
            <person name="Oberbeckmann S."/>
            <person name="Bunk B."/>
            <person name="Jeske O."/>
            <person name="Meyerdierks A."/>
            <person name="Storesund J.E."/>
            <person name="Kallscheuer N."/>
            <person name="Luecker S."/>
            <person name="Lage O.M."/>
            <person name="Pohl T."/>
            <person name="Merkel B.J."/>
            <person name="Hornburger P."/>
            <person name="Mueller R.-W."/>
            <person name="Bruemmer F."/>
            <person name="Labrenz M."/>
            <person name="Spormann A.M."/>
            <person name="Op den Camp H."/>
            <person name="Overmann J."/>
            <person name="Amann R."/>
            <person name="Jetten M.S.M."/>
            <person name="Mascher T."/>
            <person name="Medema M.H."/>
            <person name="Devos D.P."/>
            <person name="Kaster A.-K."/>
            <person name="Ovreas L."/>
            <person name="Rohde M."/>
            <person name="Galperin M.Y."/>
            <person name="Jogler C."/>
        </authorList>
    </citation>
    <scope>NUCLEOTIDE SEQUENCE [LARGE SCALE GENOMIC DNA]</scope>
    <source>
        <strain evidence="3 4">Enr13</strain>
    </source>
</reference>
<sequence precursor="true">MHRLRMIWFAATVGCGLICFGDEAAPVASSVVPLELVGNTYQAADSVNIGNEPSQDALACLNGLIWNPSEFETKCTAADELRGDVTVRFPSPIDTGDPWNDSVAMEWYVARDEQQRPKRAKAVVVVHESGSKMPVGRMFAHGFHHCGFHAFLIHLPHYGKRRENGKKPDDSFFFTAMRQGIADVRRARDAVACLPYVDDSSISLQGTSLGGFVSATAASIDDGYDHVFITLAGGNLLNVIENGTKDAAKVRERLQEAGIDGETLRSLVDQIEPTRVAHRLDPDRTWLYSGTFDSVVPMSSANALATSAKLDPSHHIKLLANHYSGIIYLPAIIDHMRNQIESVK</sequence>
<evidence type="ECO:0000313" key="3">
    <source>
        <dbReference type="EMBL" id="QDV42806.1"/>
    </source>
</evidence>
<feature type="chain" id="PRO_5021847310" evidence="2">
    <location>
        <begin position="25"/>
        <end position="344"/>
    </location>
</feature>
<dbReference type="OrthoDB" id="9783926at2"/>
<dbReference type="Gene3D" id="3.40.50.1820">
    <property type="entry name" value="alpha/beta hydrolase"/>
    <property type="match status" value="1"/>
</dbReference>
<feature type="signal peptide" evidence="2">
    <location>
        <begin position="1"/>
        <end position="24"/>
    </location>
</feature>
<name>A0A518HPN5_9BACT</name>
<dbReference type="SUPFAM" id="SSF53474">
    <property type="entry name" value="alpha/beta-Hydrolases"/>
    <property type="match status" value="1"/>
</dbReference>
<keyword evidence="4" id="KW-1185">Reference proteome</keyword>